<proteinExistence type="predicted"/>
<name>A0ABZ0IQ95_9BACT</name>
<gene>
    <name evidence="1" type="ORF">RT717_01100</name>
</gene>
<protein>
    <submittedName>
        <fullName evidence="1">Uncharacterized protein</fullName>
    </submittedName>
</protein>
<dbReference type="RefSeq" id="WP_317489903.1">
    <property type="nucleotide sequence ID" value="NZ_CP136051.1"/>
</dbReference>
<dbReference type="EMBL" id="CP136051">
    <property type="protein sequence ID" value="WOK07217.1"/>
    <property type="molecule type" value="Genomic_DNA"/>
</dbReference>
<reference evidence="1 2" key="1">
    <citation type="journal article" date="2023" name="Microbiol. Resour. Announc.">
        <title>Complete Genome Sequence of Imperialibacter roseus strain P4T.</title>
        <authorList>
            <person name="Tizabi D.R."/>
            <person name="Bachvaroff T."/>
            <person name="Hill R.T."/>
        </authorList>
    </citation>
    <scope>NUCLEOTIDE SEQUENCE [LARGE SCALE GENOMIC DNA]</scope>
    <source>
        <strain evidence="1 2">P4T</strain>
    </source>
</reference>
<evidence type="ECO:0000313" key="1">
    <source>
        <dbReference type="EMBL" id="WOK07217.1"/>
    </source>
</evidence>
<accession>A0ABZ0IQ95</accession>
<sequence>MKTTPTIKNTSTWAVRIITNYQRWPDYNAALTQRAEAIKKKEVKTSAAGKQPPIGKA</sequence>
<dbReference type="Proteomes" id="UP001302349">
    <property type="component" value="Chromosome"/>
</dbReference>
<evidence type="ECO:0000313" key="2">
    <source>
        <dbReference type="Proteomes" id="UP001302349"/>
    </source>
</evidence>
<organism evidence="1 2">
    <name type="scientific">Imperialibacter roseus</name>
    <dbReference type="NCBI Taxonomy" id="1324217"/>
    <lineage>
        <taxon>Bacteria</taxon>
        <taxon>Pseudomonadati</taxon>
        <taxon>Bacteroidota</taxon>
        <taxon>Cytophagia</taxon>
        <taxon>Cytophagales</taxon>
        <taxon>Flammeovirgaceae</taxon>
        <taxon>Imperialibacter</taxon>
    </lineage>
</organism>
<keyword evidence="2" id="KW-1185">Reference proteome</keyword>